<name>A0A0T5ZX72_UNCKA</name>
<proteinExistence type="predicted"/>
<evidence type="ECO:0000256" key="1">
    <source>
        <dbReference type="SAM" id="Phobius"/>
    </source>
</evidence>
<dbReference type="STRING" id="1576480.XU08_C0003G0068"/>
<gene>
    <name evidence="2" type="ORF">XU08_C0003G0068</name>
</gene>
<dbReference type="AlphaFoldDB" id="A0A0T5ZX72"/>
<keyword evidence="1" id="KW-0812">Transmembrane</keyword>
<protein>
    <submittedName>
        <fullName evidence="2">Uncharacterized protein</fullName>
    </submittedName>
</protein>
<comment type="caution">
    <text evidence="2">The sequence shown here is derived from an EMBL/GenBank/DDBJ whole genome shotgun (WGS) entry which is preliminary data.</text>
</comment>
<feature type="transmembrane region" description="Helical" evidence="1">
    <location>
        <begin position="116"/>
        <end position="135"/>
    </location>
</feature>
<keyword evidence="1" id="KW-0472">Membrane</keyword>
<reference evidence="2 3" key="1">
    <citation type="submission" date="2015-05" db="EMBL/GenBank/DDBJ databases">
        <title>Critical biogeochemical functions in the subsurface are associated with bacteria from new phyla and little studied lineages.</title>
        <authorList>
            <person name="Hug L.A."/>
            <person name="Thomas B.C."/>
            <person name="Sharon I."/>
            <person name="Brown C.T."/>
            <person name="Sharma R."/>
            <person name="Hettich R.L."/>
            <person name="Wilkins M.J."/>
            <person name="Williams K.H."/>
            <person name="Singh A."/>
            <person name="Banfield J.F."/>
        </authorList>
    </citation>
    <scope>NUCLEOTIDE SEQUENCE [LARGE SCALE GENOMIC DNA]</scope>
    <source>
        <strain evidence="2">CSP1-7</strain>
    </source>
</reference>
<dbReference type="EMBL" id="LDXK01000003">
    <property type="protein sequence ID" value="KRT67394.1"/>
    <property type="molecule type" value="Genomic_DNA"/>
</dbReference>
<feature type="transmembrane region" description="Helical" evidence="1">
    <location>
        <begin position="42"/>
        <end position="65"/>
    </location>
</feature>
<organism evidence="2 3">
    <name type="scientific">candidate division WWE3 bacterium CSP1-7</name>
    <dbReference type="NCBI Taxonomy" id="1576480"/>
    <lineage>
        <taxon>Bacteria</taxon>
        <taxon>Katanobacteria</taxon>
    </lineage>
</organism>
<dbReference type="Proteomes" id="UP000051297">
    <property type="component" value="Unassembled WGS sequence"/>
</dbReference>
<evidence type="ECO:0000313" key="3">
    <source>
        <dbReference type="Proteomes" id="UP000051297"/>
    </source>
</evidence>
<sequence>MASLTYRKTVLFLGLAGVLFSGYLSAVKLFTTACALNESCPYFLGLPACYFGFVMFLTIFSAALLSASGAISIRAAALANTVVSFLGILFAGYFTIPEIGYMLSGSAPRYALGLPTCAYGLVFYTLVFILSLLYLKKNRV</sequence>
<feature type="transmembrane region" description="Helical" evidence="1">
    <location>
        <begin position="77"/>
        <end position="96"/>
    </location>
</feature>
<accession>A0A0T5ZX72</accession>
<evidence type="ECO:0000313" key="2">
    <source>
        <dbReference type="EMBL" id="KRT67394.1"/>
    </source>
</evidence>
<keyword evidence="1" id="KW-1133">Transmembrane helix</keyword>